<keyword evidence="4" id="KW-0460">Magnesium</keyword>
<dbReference type="InterPro" id="IPR044651">
    <property type="entry name" value="OTSB-like"/>
</dbReference>
<evidence type="ECO:0000256" key="3">
    <source>
        <dbReference type="ARBA" id="ARBA00022801"/>
    </source>
</evidence>
<comment type="function">
    <text evidence="4">Removes the phosphate from trehalose 6-phosphate to produce free trehalose.</text>
</comment>
<protein>
    <recommendedName>
        <fullName evidence="4">Trehalose 6-phosphate phosphatase</fullName>
        <ecNumber evidence="4">3.1.3.12</ecNumber>
    </recommendedName>
</protein>
<dbReference type="InterPro" id="IPR003337">
    <property type="entry name" value="Trehalose_PPase"/>
</dbReference>
<comment type="caution">
    <text evidence="5">The sequence shown here is derived from an EMBL/GenBank/DDBJ whole genome shotgun (WGS) entry which is preliminary data.</text>
</comment>
<gene>
    <name evidence="5" type="primary">otsB</name>
    <name evidence="5" type="ORF">ACFQ0E_09185</name>
</gene>
<keyword evidence="6" id="KW-1185">Reference proteome</keyword>
<comment type="similarity">
    <text evidence="2 4">Belongs to the trehalose phosphatase family.</text>
</comment>
<dbReference type="InterPro" id="IPR023214">
    <property type="entry name" value="HAD_sf"/>
</dbReference>
<dbReference type="PANTHER" id="PTHR43768:SF3">
    <property type="entry name" value="TREHALOSE 6-PHOSPHATE PHOSPHATASE"/>
    <property type="match status" value="1"/>
</dbReference>
<dbReference type="EC" id="3.1.3.12" evidence="4"/>
<dbReference type="Gene3D" id="3.30.70.1020">
    <property type="entry name" value="Trehalose-6-phosphate phosphatase related protein, domain 2"/>
    <property type="match status" value="1"/>
</dbReference>
<comment type="pathway">
    <text evidence="1 4">Glycan biosynthesis; trehalose biosynthesis.</text>
</comment>
<dbReference type="PANTHER" id="PTHR43768">
    <property type="entry name" value="TREHALOSE 6-PHOSPHATE PHOSPHATASE"/>
    <property type="match status" value="1"/>
</dbReference>
<evidence type="ECO:0000313" key="5">
    <source>
        <dbReference type="EMBL" id="MFD0725772.1"/>
    </source>
</evidence>
<keyword evidence="3 4" id="KW-0378">Hydrolase</keyword>
<dbReference type="Pfam" id="PF02358">
    <property type="entry name" value="Trehalose_PPase"/>
    <property type="match status" value="1"/>
</dbReference>
<organism evidence="5 6">
    <name type="scientific">Lysobacter brunescens</name>
    <dbReference type="NCBI Taxonomy" id="262323"/>
    <lineage>
        <taxon>Bacteria</taxon>
        <taxon>Pseudomonadati</taxon>
        <taxon>Pseudomonadota</taxon>
        <taxon>Gammaproteobacteria</taxon>
        <taxon>Lysobacterales</taxon>
        <taxon>Lysobacteraceae</taxon>
        <taxon>Lysobacter</taxon>
    </lineage>
</organism>
<dbReference type="GO" id="GO:0004805">
    <property type="term" value="F:trehalose-phosphatase activity"/>
    <property type="evidence" value="ECO:0007669"/>
    <property type="project" value="UniProtKB-EC"/>
</dbReference>
<dbReference type="RefSeq" id="WP_386823355.1">
    <property type="nucleotide sequence ID" value="NZ_JBHTIF010000001.1"/>
</dbReference>
<evidence type="ECO:0000256" key="1">
    <source>
        <dbReference type="ARBA" id="ARBA00005199"/>
    </source>
</evidence>
<evidence type="ECO:0000313" key="6">
    <source>
        <dbReference type="Proteomes" id="UP001597110"/>
    </source>
</evidence>
<name>A0ABW2YDF8_9GAMM</name>
<sequence>MDGLDATRPPPPALHRDHALFLDIDGSLVEFASRPESIVVPAALRSTLSRLSEWLDGALALVSGREVHTIDTLFAPLRLPVAALHGHALRTADGVLRQTTPIAAMPAVVADAATLCRQHAGALVEDKGVSIALHWRNTPAAEIPLRAFAEAALARLPGYRLQPGHCVIELVPACADKGSAIAALLEEPPFHGRRPVFVGDDLTDEPGFRTVNARGGISVLVGVRADSAARHALPDPASVRDWLGSLTHGESA</sequence>
<comment type="cofactor">
    <cofactor evidence="4">
        <name>Mg(2+)</name>
        <dbReference type="ChEBI" id="CHEBI:18420"/>
    </cofactor>
</comment>
<dbReference type="CDD" id="cd01627">
    <property type="entry name" value="HAD_TPP"/>
    <property type="match status" value="1"/>
</dbReference>
<evidence type="ECO:0000256" key="2">
    <source>
        <dbReference type="ARBA" id="ARBA00008770"/>
    </source>
</evidence>
<dbReference type="NCBIfam" id="TIGR01484">
    <property type="entry name" value="HAD-SF-IIB"/>
    <property type="match status" value="1"/>
</dbReference>
<dbReference type="InterPro" id="IPR006379">
    <property type="entry name" value="HAD-SF_hydro_IIB"/>
</dbReference>
<dbReference type="Gene3D" id="3.40.50.1000">
    <property type="entry name" value="HAD superfamily/HAD-like"/>
    <property type="match status" value="1"/>
</dbReference>
<dbReference type="InterPro" id="IPR036412">
    <property type="entry name" value="HAD-like_sf"/>
</dbReference>
<dbReference type="SUPFAM" id="SSF56784">
    <property type="entry name" value="HAD-like"/>
    <property type="match status" value="1"/>
</dbReference>
<evidence type="ECO:0000256" key="4">
    <source>
        <dbReference type="RuleBase" id="RU361117"/>
    </source>
</evidence>
<dbReference type="EMBL" id="JBHTIF010000001">
    <property type="protein sequence ID" value="MFD0725772.1"/>
    <property type="molecule type" value="Genomic_DNA"/>
</dbReference>
<dbReference type="NCBIfam" id="TIGR00685">
    <property type="entry name" value="T6PP"/>
    <property type="match status" value="1"/>
</dbReference>
<keyword evidence="4" id="KW-0479">Metal-binding</keyword>
<accession>A0ABW2YDF8</accession>
<reference evidence="6" key="1">
    <citation type="journal article" date="2019" name="Int. J. Syst. Evol. Microbiol.">
        <title>The Global Catalogue of Microorganisms (GCM) 10K type strain sequencing project: providing services to taxonomists for standard genome sequencing and annotation.</title>
        <authorList>
            <consortium name="The Broad Institute Genomics Platform"/>
            <consortium name="The Broad Institute Genome Sequencing Center for Infectious Disease"/>
            <person name="Wu L."/>
            <person name="Ma J."/>
        </authorList>
    </citation>
    <scope>NUCLEOTIDE SEQUENCE [LARGE SCALE GENOMIC DNA]</scope>
    <source>
        <strain evidence="6">CCUG 55585</strain>
    </source>
</reference>
<comment type="catalytic activity">
    <reaction evidence="4">
        <text>alpha,alpha-trehalose 6-phosphate + H2O = alpha,alpha-trehalose + phosphate</text>
        <dbReference type="Rhea" id="RHEA:23420"/>
        <dbReference type="ChEBI" id="CHEBI:15377"/>
        <dbReference type="ChEBI" id="CHEBI:16551"/>
        <dbReference type="ChEBI" id="CHEBI:43474"/>
        <dbReference type="ChEBI" id="CHEBI:58429"/>
        <dbReference type="EC" id="3.1.3.12"/>
    </reaction>
</comment>
<proteinExistence type="inferred from homology"/>
<dbReference type="Proteomes" id="UP001597110">
    <property type="component" value="Unassembled WGS sequence"/>
</dbReference>